<reference evidence="1 2" key="2">
    <citation type="journal article" date="2022" name="Mol. Biol. Evol.">
        <title>Comparative Genomics Reveals Insights into the Divergent Evolution of Astigmatic Mites and Household Pest Adaptations.</title>
        <authorList>
            <person name="Xiong Q."/>
            <person name="Wan A.T."/>
            <person name="Liu X."/>
            <person name="Fung C.S."/>
            <person name="Xiao X."/>
            <person name="Malainual N."/>
            <person name="Hou J."/>
            <person name="Wang L."/>
            <person name="Wang M."/>
            <person name="Yang K.Y."/>
            <person name="Cui Y."/>
            <person name="Leung E.L."/>
            <person name="Nong W."/>
            <person name="Shin S.K."/>
            <person name="Au S.W."/>
            <person name="Jeong K.Y."/>
            <person name="Chew F.T."/>
            <person name="Hui J.H."/>
            <person name="Leung T.F."/>
            <person name="Tungtrongchitr A."/>
            <person name="Zhong N."/>
            <person name="Liu Z."/>
            <person name="Tsui S.K."/>
        </authorList>
    </citation>
    <scope>NUCLEOTIDE SEQUENCE [LARGE SCALE GENOMIC DNA]</scope>
    <source>
        <strain evidence="1">Derp</strain>
    </source>
</reference>
<dbReference type="EMBL" id="NJHN03000077">
    <property type="protein sequence ID" value="KAH9417261.1"/>
    <property type="molecule type" value="Genomic_DNA"/>
</dbReference>
<reference evidence="1 2" key="1">
    <citation type="journal article" date="2018" name="J. Allergy Clin. Immunol.">
        <title>High-quality assembly of Dermatophagoides pteronyssinus genome and transcriptome reveals a wide range of novel allergens.</title>
        <authorList>
            <person name="Liu X.Y."/>
            <person name="Yang K.Y."/>
            <person name="Wang M.Q."/>
            <person name="Kwok J.S."/>
            <person name="Zeng X."/>
            <person name="Yang Z."/>
            <person name="Xiao X.J."/>
            <person name="Lau C.P."/>
            <person name="Li Y."/>
            <person name="Huang Z.M."/>
            <person name="Ba J.G."/>
            <person name="Yim A.K."/>
            <person name="Ouyang C.Y."/>
            <person name="Ngai S.M."/>
            <person name="Chan T.F."/>
            <person name="Leung E.L."/>
            <person name="Liu L."/>
            <person name="Liu Z.G."/>
            <person name="Tsui S.K."/>
        </authorList>
    </citation>
    <scope>NUCLEOTIDE SEQUENCE [LARGE SCALE GENOMIC DNA]</scope>
    <source>
        <strain evidence="1">Derp</strain>
    </source>
</reference>
<dbReference type="Proteomes" id="UP000887458">
    <property type="component" value="Unassembled WGS sequence"/>
</dbReference>
<comment type="caution">
    <text evidence="1">The sequence shown here is derived from an EMBL/GenBank/DDBJ whole genome shotgun (WGS) entry which is preliminary data.</text>
</comment>
<gene>
    <name evidence="1" type="ORF">DERP_007258</name>
</gene>
<evidence type="ECO:0008006" key="3">
    <source>
        <dbReference type="Google" id="ProtNLM"/>
    </source>
</evidence>
<name>A0ABQ8J3X9_DERPT</name>
<protein>
    <recommendedName>
        <fullName evidence="3">SnoaL-like domain-containing protein</fullName>
    </recommendedName>
</protein>
<evidence type="ECO:0000313" key="2">
    <source>
        <dbReference type="Proteomes" id="UP000887458"/>
    </source>
</evidence>
<proteinExistence type="predicted"/>
<evidence type="ECO:0000313" key="1">
    <source>
        <dbReference type="EMBL" id="KAH9417261.1"/>
    </source>
</evidence>
<keyword evidence="2" id="KW-1185">Reference proteome</keyword>
<accession>A0ABQ8J3X9</accession>
<organism evidence="1 2">
    <name type="scientific">Dermatophagoides pteronyssinus</name>
    <name type="common">European house dust mite</name>
    <dbReference type="NCBI Taxonomy" id="6956"/>
    <lineage>
        <taxon>Eukaryota</taxon>
        <taxon>Metazoa</taxon>
        <taxon>Ecdysozoa</taxon>
        <taxon>Arthropoda</taxon>
        <taxon>Chelicerata</taxon>
        <taxon>Arachnida</taxon>
        <taxon>Acari</taxon>
        <taxon>Acariformes</taxon>
        <taxon>Sarcoptiformes</taxon>
        <taxon>Astigmata</taxon>
        <taxon>Psoroptidia</taxon>
        <taxon>Analgoidea</taxon>
        <taxon>Pyroglyphidae</taxon>
        <taxon>Dermatophagoidinae</taxon>
        <taxon>Dermatophagoides</taxon>
    </lineage>
</organism>
<sequence>MLIRFPSNNNDQKIRDRDRLFRDLIYNDDNGWLINHHIVFGFDNDDMGKTQCDQKVVNMFGDNIVGRIFGDPCLK</sequence>